<proteinExistence type="inferred from homology"/>
<evidence type="ECO:0000256" key="2">
    <source>
        <dbReference type="ARBA" id="ARBA00009928"/>
    </source>
</evidence>
<dbReference type="Proteomes" id="UP001515500">
    <property type="component" value="Chromosome 10"/>
</dbReference>
<dbReference type="GO" id="GO:0004097">
    <property type="term" value="F:catechol oxidase activity"/>
    <property type="evidence" value="ECO:0007669"/>
    <property type="project" value="InterPro"/>
</dbReference>
<reference evidence="9" key="1">
    <citation type="submission" date="2025-08" db="UniProtKB">
        <authorList>
            <consortium name="RefSeq"/>
        </authorList>
    </citation>
    <scope>IDENTIFICATION</scope>
</reference>
<organism evidence="8 9">
    <name type="scientific">Dioscorea cayennensis subsp. rotundata</name>
    <name type="common">White Guinea yam</name>
    <name type="synonym">Dioscorea rotundata</name>
    <dbReference type="NCBI Taxonomy" id="55577"/>
    <lineage>
        <taxon>Eukaryota</taxon>
        <taxon>Viridiplantae</taxon>
        <taxon>Streptophyta</taxon>
        <taxon>Embryophyta</taxon>
        <taxon>Tracheophyta</taxon>
        <taxon>Spermatophyta</taxon>
        <taxon>Magnoliopsida</taxon>
        <taxon>Liliopsida</taxon>
        <taxon>Dioscoreales</taxon>
        <taxon>Dioscoreaceae</taxon>
        <taxon>Dioscorea</taxon>
    </lineage>
</organism>
<evidence type="ECO:0000313" key="9">
    <source>
        <dbReference type="RefSeq" id="XP_039133094.1"/>
    </source>
</evidence>
<dbReference type="InterPro" id="IPR050316">
    <property type="entry name" value="Tyrosinase/Hemocyanin"/>
</dbReference>
<keyword evidence="8" id="KW-1185">Reference proteome</keyword>
<dbReference type="PANTHER" id="PTHR11474:SF76">
    <property type="entry name" value="SHKT DOMAIN-CONTAINING PROTEIN"/>
    <property type="match status" value="1"/>
</dbReference>
<feature type="domain" description="Polyphenol oxidase central" evidence="7">
    <location>
        <begin position="295"/>
        <end position="334"/>
    </location>
</feature>
<keyword evidence="3" id="KW-0479">Metal-binding</keyword>
<comment type="cofactor">
    <cofactor evidence="1">
        <name>Cu(2+)</name>
        <dbReference type="ChEBI" id="CHEBI:29036"/>
    </cofactor>
</comment>
<sequence>MSLNMSQSLSFLNTTMSACPLRHHAFKPTSLHPSTTTTTTRTQVSCRLNNSGRDNKSSSRFIMDLSDTLVALKSLYGATGGMPGSAGAFMPTHLFGKTYNEATDFQITKVDLGSDLFKHFPPYEGTDVKITDYKFPKTPPRVRRQAHVVANDSEYMEKYKTAVQKMKYLPGDDPFNFYQQAKIHLDSPNDAFHQMDKSWIFLSGQRYYLYFYELVLGKLVGDETFALPYWNFDHVDGMALPSIFVNEAFPLDNAGGEMGSFFSSGRDEMFYGLHANIDRMWDVWRKKYHTTPHIDFRDPDWMDVVFYFYDVDGQVVRVKSGEHLDTMKFGYTYA</sequence>
<gene>
    <name evidence="9" type="primary">LOC120270134</name>
</gene>
<evidence type="ECO:0000256" key="1">
    <source>
        <dbReference type="ARBA" id="ARBA00001973"/>
    </source>
</evidence>
<dbReference type="InterPro" id="IPR008922">
    <property type="entry name" value="Di-copper_centre_dom_sf"/>
</dbReference>
<accession>A0AB40C3A0</accession>
<dbReference type="AlphaFoldDB" id="A0AB40C3A0"/>
<keyword evidence="4" id="KW-0560">Oxidoreductase</keyword>
<dbReference type="GO" id="GO:0046872">
    <property type="term" value="F:metal ion binding"/>
    <property type="evidence" value="ECO:0007669"/>
    <property type="project" value="UniProtKB-KW"/>
</dbReference>
<protein>
    <submittedName>
        <fullName evidence="9">Polyphenol oxidase II, chloroplastic-like</fullName>
    </submittedName>
</protein>
<dbReference type="InterPro" id="IPR002227">
    <property type="entry name" value="Tyrosinase_Cu-bd"/>
</dbReference>
<dbReference type="GeneID" id="120270134"/>
<feature type="domain" description="Tyrosinase copper-binding" evidence="6">
    <location>
        <begin position="176"/>
        <end position="235"/>
    </location>
</feature>
<dbReference type="RefSeq" id="XP_039133094.1">
    <property type="nucleotide sequence ID" value="XM_039277160.1"/>
</dbReference>
<name>A0AB40C3A0_DIOCR</name>
<evidence type="ECO:0000259" key="7">
    <source>
        <dbReference type="Pfam" id="PF12142"/>
    </source>
</evidence>
<comment type="similarity">
    <text evidence="2">Belongs to the tyrosinase family.</text>
</comment>
<evidence type="ECO:0000256" key="3">
    <source>
        <dbReference type="ARBA" id="ARBA00022723"/>
    </source>
</evidence>
<dbReference type="Gene3D" id="1.10.1280.10">
    <property type="entry name" value="Di-copper center containing domain from catechol oxidase"/>
    <property type="match status" value="2"/>
</dbReference>
<feature type="domain" description="Tyrosinase copper-binding" evidence="6">
    <location>
        <begin position="254"/>
        <end position="286"/>
    </location>
</feature>
<dbReference type="Pfam" id="PF12142">
    <property type="entry name" value="PPO1_DWL"/>
    <property type="match status" value="1"/>
</dbReference>
<dbReference type="Pfam" id="PF00264">
    <property type="entry name" value="Tyrosinase"/>
    <property type="match status" value="2"/>
</dbReference>
<evidence type="ECO:0000256" key="5">
    <source>
        <dbReference type="ARBA" id="ARBA00023008"/>
    </source>
</evidence>
<evidence type="ECO:0000313" key="8">
    <source>
        <dbReference type="Proteomes" id="UP001515500"/>
    </source>
</evidence>
<evidence type="ECO:0000259" key="6">
    <source>
        <dbReference type="Pfam" id="PF00264"/>
    </source>
</evidence>
<keyword evidence="5" id="KW-0186">Copper</keyword>
<dbReference type="InterPro" id="IPR022739">
    <property type="entry name" value="Polyphenol_oxidase_cen"/>
</dbReference>
<dbReference type="PANTHER" id="PTHR11474">
    <property type="entry name" value="TYROSINASE FAMILY MEMBER"/>
    <property type="match status" value="1"/>
</dbReference>
<dbReference type="SUPFAM" id="SSF48056">
    <property type="entry name" value="Di-copper centre-containing domain"/>
    <property type="match status" value="1"/>
</dbReference>
<evidence type="ECO:0000256" key="4">
    <source>
        <dbReference type="ARBA" id="ARBA00023002"/>
    </source>
</evidence>